<proteinExistence type="predicted"/>
<evidence type="ECO:0000313" key="2">
    <source>
        <dbReference type="Proteomes" id="UP000017081"/>
    </source>
</evidence>
<dbReference type="EMBL" id="AXZF01000052">
    <property type="protein sequence ID" value="ERT68739.1"/>
    <property type="molecule type" value="Genomic_DNA"/>
</dbReference>
<evidence type="ECO:0000313" key="1">
    <source>
        <dbReference type="EMBL" id="ERT68739.1"/>
    </source>
</evidence>
<sequence length="48" mass="5535">MEVFKMNEKWDNLAEILKTSNNIVFFGGAGTTIENRLKYIQNKNSGRN</sequence>
<dbReference type="HOGENOM" id="CLU_3150894_0_0_0"/>
<dbReference type="AlphaFoldDB" id="U7VC87"/>
<organism evidence="1 2">
    <name type="scientific">Cetobacterium somerae ATCC BAA-474</name>
    <dbReference type="NCBI Taxonomy" id="1319815"/>
    <lineage>
        <taxon>Bacteria</taxon>
        <taxon>Fusobacteriati</taxon>
        <taxon>Fusobacteriota</taxon>
        <taxon>Fusobacteriia</taxon>
        <taxon>Fusobacteriales</taxon>
        <taxon>Fusobacteriaceae</taxon>
        <taxon>Cetobacterium</taxon>
    </lineage>
</organism>
<protein>
    <submittedName>
        <fullName evidence="1">Uncharacterized protein</fullName>
    </submittedName>
</protein>
<keyword evidence="2" id="KW-1185">Reference proteome</keyword>
<gene>
    <name evidence="1" type="ORF">HMPREF0202_01358</name>
</gene>
<name>U7VC87_9FUSO</name>
<comment type="caution">
    <text evidence="1">The sequence shown here is derived from an EMBL/GenBank/DDBJ whole genome shotgun (WGS) entry which is preliminary data.</text>
</comment>
<reference evidence="1 2" key="1">
    <citation type="submission" date="2013-08" db="EMBL/GenBank/DDBJ databases">
        <authorList>
            <person name="Weinstock G."/>
            <person name="Sodergren E."/>
            <person name="Wylie T."/>
            <person name="Fulton L."/>
            <person name="Fulton R."/>
            <person name="Fronick C."/>
            <person name="O'Laughlin M."/>
            <person name="Godfrey J."/>
            <person name="Miner T."/>
            <person name="Herter B."/>
            <person name="Appelbaum E."/>
            <person name="Cordes M."/>
            <person name="Lek S."/>
            <person name="Wollam A."/>
            <person name="Pepin K.H."/>
            <person name="Palsikar V.B."/>
            <person name="Mitreva M."/>
            <person name="Wilson R.K."/>
        </authorList>
    </citation>
    <scope>NUCLEOTIDE SEQUENCE [LARGE SCALE GENOMIC DNA]</scope>
    <source>
        <strain evidence="1 2">ATCC BAA-474</strain>
    </source>
</reference>
<accession>U7VC87</accession>
<dbReference type="Proteomes" id="UP000017081">
    <property type="component" value="Unassembled WGS sequence"/>
</dbReference>